<evidence type="ECO:0000256" key="7">
    <source>
        <dbReference type="ARBA" id="ARBA00023157"/>
    </source>
</evidence>
<evidence type="ECO:0000256" key="5">
    <source>
        <dbReference type="ARBA" id="ARBA00022989"/>
    </source>
</evidence>
<feature type="region of interest" description="Disordered" evidence="9">
    <location>
        <begin position="437"/>
        <end position="457"/>
    </location>
</feature>
<accession>A0A8S9WPG9</accession>
<feature type="region of interest" description="Disordered" evidence="9">
    <location>
        <begin position="356"/>
        <end position="392"/>
    </location>
</feature>
<keyword evidence="5" id="KW-1133">Transmembrane helix</keyword>
<protein>
    <recommendedName>
        <fullName evidence="12">SEA domain-containing protein</fullName>
    </recommendedName>
</protein>
<keyword evidence="11" id="KW-1185">Reference proteome</keyword>
<feature type="disulfide bond" evidence="8">
    <location>
        <begin position="471"/>
        <end position="489"/>
    </location>
</feature>
<feature type="disulfide bond" evidence="8">
    <location>
        <begin position="464"/>
        <end position="476"/>
    </location>
</feature>
<dbReference type="SUPFAM" id="SSF57424">
    <property type="entry name" value="LDL receptor-like module"/>
    <property type="match status" value="2"/>
</dbReference>
<dbReference type="GO" id="GO:0016192">
    <property type="term" value="P:vesicle-mediated transport"/>
    <property type="evidence" value="ECO:0007669"/>
    <property type="project" value="UniProtKB-ARBA"/>
</dbReference>
<dbReference type="InterPro" id="IPR023415">
    <property type="entry name" value="LDLR_class-A_CS"/>
</dbReference>
<gene>
    <name evidence="10" type="ORF">GE061_008295</name>
</gene>
<dbReference type="EMBL" id="WIXP02000016">
    <property type="protein sequence ID" value="KAF6198547.1"/>
    <property type="molecule type" value="Genomic_DNA"/>
</dbReference>
<dbReference type="GO" id="GO:0005886">
    <property type="term" value="C:plasma membrane"/>
    <property type="evidence" value="ECO:0007669"/>
    <property type="project" value="TreeGrafter"/>
</dbReference>
<feature type="disulfide bond" evidence="8">
    <location>
        <begin position="351"/>
        <end position="366"/>
    </location>
</feature>
<evidence type="ECO:0000256" key="4">
    <source>
        <dbReference type="ARBA" id="ARBA00022737"/>
    </source>
</evidence>
<dbReference type="PROSITE" id="PS01209">
    <property type="entry name" value="LDLRA_1"/>
    <property type="match status" value="2"/>
</dbReference>
<dbReference type="Gene3D" id="4.10.400.10">
    <property type="entry name" value="Low-density Lipoprotein Receptor"/>
    <property type="match status" value="2"/>
</dbReference>
<comment type="subcellular location">
    <subcellularLocation>
        <location evidence="2">Endomembrane system</location>
    </subcellularLocation>
    <subcellularLocation>
        <location evidence="1">Membrane</location>
        <topology evidence="1">Single-pass membrane protein</topology>
    </subcellularLocation>
</comment>
<evidence type="ECO:0000256" key="8">
    <source>
        <dbReference type="PROSITE-ProRule" id="PRU00124"/>
    </source>
</evidence>
<dbReference type="CDD" id="cd00112">
    <property type="entry name" value="LDLa"/>
    <property type="match status" value="2"/>
</dbReference>
<evidence type="ECO:0000256" key="2">
    <source>
        <dbReference type="ARBA" id="ARBA00004308"/>
    </source>
</evidence>
<evidence type="ECO:0000313" key="11">
    <source>
        <dbReference type="Proteomes" id="UP000466442"/>
    </source>
</evidence>
<evidence type="ECO:0000256" key="6">
    <source>
        <dbReference type="ARBA" id="ARBA00023136"/>
    </source>
</evidence>
<dbReference type="PANTHER" id="PTHR24270">
    <property type="entry name" value="LOW-DENSITY LIPOPROTEIN RECEPTOR-RELATED"/>
    <property type="match status" value="1"/>
</dbReference>
<dbReference type="PROSITE" id="PS50068">
    <property type="entry name" value="LDLRA_2"/>
    <property type="match status" value="2"/>
</dbReference>
<dbReference type="OrthoDB" id="2019384at2759"/>
<keyword evidence="7 8" id="KW-1015">Disulfide bond</keyword>
<dbReference type="Pfam" id="PF00057">
    <property type="entry name" value="Ldl_recept_a"/>
    <property type="match status" value="2"/>
</dbReference>
<feature type="compositionally biased region" description="Acidic residues" evidence="9">
    <location>
        <begin position="358"/>
        <end position="374"/>
    </location>
</feature>
<evidence type="ECO:0000256" key="9">
    <source>
        <dbReference type="SAM" id="MobiDB-lite"/>
    </source>
</evidence>
<evidence type="ECO:0000313" key="10">
    <source>
        <dbReference type="EMBL" id="KAF6198547.1"/>
    </source>
</evidence>
<comment type="caution">
    <text evidence="8">Lacks conserved residue(s) required for the propagation of feature annotation.</text>
</comment>
<dbReference type="InterPro" id="IPR036055">
    <property type="entry name" value="LDL_receptor-like_sf"/>
</dbReference>
<feature type="compositionally biased region" description="Acidic residues" evidence="9">
    <location>
        <begin position="437"/>
        <end position="446"/>
    </location>
</feature>
<dbReference type="InterPro" id="IPR002172">
    <property type="entry name" value="LDrepeatLR_classA_rpt"/>
</dbReference>
<organism evidence="10 11">
    <name type="scientific">Apolygus lucorum</name>
    <name type="common">Small green plant bug</name>
    <name type="synonym">Lygocoris lucorum</name>
    <dbReference type="NCBI Taxonomy" id="248454"/>
    <lineage>
        <taxon>Eukaryota</taxon>
        <taxon>Metazoa</taxon>
        <taxon>Ecdysozoa</taxon>
        <taxon>Arthropoda</taxon>
        <taxon>Hexapoda</taxon>
        <taxon>Insecta</taxon>
        <taxon>Pterygota</taxon>
        <taxon>Neoptera</taxon>
        <taxon>Paraneoptera</taxon>
        <taxon>Hemiptera</taxon>
        <taxon>Heteroptera</taxon>
        <taxon>Panheteroptera</taxon>
        <taxon>Cimicomorpha</taxon>
        <taxon>Miridae</taxon>
        <taxon>Mirini</taxon>
        <taxon>Apolygus</taxon>
    </lineage>
</organism>
<keyword evidence="4" id="KW-0677">Repeat</keyword>
<keyword evidence="3" id="KW-0812">Transmembrane</keyword>
<name>A0A8S9WPG9_APOLU</name>
<keyword evidence="6" id="KW-0472">Membrane</keyword>
<dbReference type="Proteomes" id="UP000466442">
    <property type="component" value="Linkage Group LG16"/>
</dbReference>
<dbReference type="AlphaFoldDB" id="A0A8S9WPG9"/>
<proteinExistence type="predicted"/>
<evidence type="ECO:0000256" key="1">
    <source>
        <dbReference type="ARBA" id="ARBA00004167"/>
    </source>
</evidence>
<feature type="compositionally biased region" description="Basic and acidic residues" evidence="9">
    <location>
        <begin position="375"/>
        <end position="389"/>
    </location>
</feature>
<feature type="region of interest" description="Disordered" evidence="9">
    <location>
        <begin position="104"/>
        <end position="191"/>
    </location>
</feature>
<dbReference type="GO" id="GO:0012505">
    <property type="term" value="C:endomembrane system"/>
    <property type="evidence" value="ECO:0007669"/>
    <property type="project" value="UniProtKB-SubCell"/>
</dbReference>
<feature type="compositionally biased region" description="Low complexity" evidence="9">
    <location>
        <begin position="109"/>
        <end position="134"/>
    </location>
</feature>
<evidence type="ECO:0008006" key="12">
    <source>
        <dbReference type="Google" id="ProtNLM"/>
    </source>
</evidence>
<dbReference type="PRINTS" id="PR00261">
    <property type="entry name" value="LDLRECEPTOR"/>
</dbReference>
<sequence>MLPSVRVFGPPKCRRAPPPSPRRALTGFFPNMRKPLLLLPCVLLLIQSVSGTFEFEDDDITFDDVPTRPEGPGRPPEDNHAASYIHSVLSRIKRGFFDFLDSSKEESNETTTTTVEPSSTTPTTTISSTVLTSSPQATSPDETSHSRDTRSTTSDLESTPTRNGRLKATTDDEDELGNASGSGSPWEHANAAGPPQELYIIFRIRMYIHEFWSKDLANKHSPAFDRFAKNFTRELEQFFDSKVGDDEALPGSRRATVIGIEPSKDDNMLFLVTSDLGSKGVDVDGDKIKSRLRRHLPAEGRLGSYIVKIDSAHPLSIQQFTEPNPSAFSECEANEVVCKDGRTCLPTETRCNGRIDCSDGEDEDDCPDPEDNLETNDHITESPESRRVTDVVSPPLVDSVSPEPTRCDDVRICPNGYQKICDTQICDGRQDCEGDTEEVDCPDQEEISTTTTTTTASPEPEIHCLTTEFMCDVSRCLPIRQRCDGVVDCIDKTDEELDCPPRRESTFDRFTNKPNKTTILGS</sequence>
<comment type="caution">
    <text evidence="10">The sequence shown here is derived from an EMBL/GenBank/DDBJ whole genome shotgun (WGS) entry which is preliminary data.</text>
</comment>
<evidence type="ECO:0000256" key="3">
    <source>
        <dbReference type="ARBA" id="ARBA00022692"/>
    </source>
</evidence>
<dbReference type="SMART" id="SM00192">
    <property type="entry name" value="LDLa"/>
    <property type="match status" value="2"/>
</dbReference>
<reference evidence="10" key="1">
    <citation type="journal article" date="2021" name="Mol. Ecol. Resour.">
        <title>Apolygus lucorum genome provides insights into omnivorousness and mesophyll feeding.</title>
        <authorList>
            <person name="Liu Y."/>
            <person name="Liu H."/>
            <person name="Wang H."/>
            <person name="Huang T."/>
            <person name="Liu B."/>
            <person name="Yang B."/>
            <person name="Yin L."/>
            <person name="Li B."/>
            <person name="Zhang Y."/>
            <person name="Zhang S."/>
            <person name="Jiang F."/>
            <person name="Zhang X."/>
            <person name="Ren Y."/>
            <person name="Wang B."/>
            <person name="Wang S."/>
            <person name="Lu Y."/>
            <person name="Wu K."/>
            <person name="Fan W."/>
            <person name="Wang G."/>
        </authorList>
    </citation>
    <scope>NUCLEOTIDE SEQUENCE</scope>
    <source>
        <strain evidence="10">12Hb</strain>
    </source>
</reference>
<feature type="region of interest" description="Disordered" evidence="9">
    <location>
        <begin position="59"/>
        <end position="80"/>
    </location>
</feature>
<dbReference type="InterPro" id="IPR050685">
    <property type="entry name" value="LDLR"/>
</dbReference>